<protein>
    <submittedName>
        <fullName evidence="2">Uncharacterized protein</fullName>
    </submittedName>
</protein>
<reference evidence="2 3" key="1">
    <citation type="submission" date="2021-04" db="EMBL/GenBank/DDBJ databases">
        <title>Draft genome sequence of Paenibacillus cisolokensis, LC2-13A.</title>
        <authorList>
            <person name="Uke A."/>
            <person name="Chhe C."/>
            <person name="Baramee S."/>
            <person name="Kosugi A."/>
        </authorList>
    </citation>
    <scope>NUCLEOTIDE SEQUENCE [LARGE SCALE GENOMIC DNA]</scope>
    <source>
        <strain evidence="2 3">LC2-13A</strain>
    </source>
</reference>
<evidence type="ECO:0000256" key="1">
    <source>
        <dbReference type="SAM" id="MobiDB-lite"/>
    </source>
</evidence>
<feature type="region of interest" description="Disordered" evidence="1">
    <location>
        <begin position="59"/>
        <end position="79"/>
    </location>
</feature>
<proteinExistence type="predicted"/>
<gene>
    <name evidence="2" type="ORF">PACILC2_21560</name>
</gene>
<name>A0ABQ4N5W7_9BACL</name>
<evidence type="ECO:0000313" key="2">
    <source>
        <dbReference type="EMBL" id="GIQ63588.1"/>
    </source>
</evidence>
<dbReference type="RefSeq" id="WP_213528685.1">
    <property type="nucleotide sequence ID" value="NZ_BOVJ01000066.1"/>
</dbReference>
<evidence type="ECO:0000313" key="3">
    <source>
        <dbReference type="Proteomes" id="UP000680304"/>
    </source>
</evidence>
<dbReference type="Proteomes" id="UP000680304">
    <property type="component" value="Unassembled WGS sequence"/>
</dbReference>
<keyword evidence="3" id="KW-1185">Reference proteome</keyword>
<comment type="caution">
    <text evidence="2">The sequence shown here is derived from an EMBL/GenBank/DDBJ whole genome shotgun (WGS) entry which is preliminary data.</text>
</comment>
<accession>A0ABQ4N5W7</accession>
<sequence length="79" mass="8467">MDFVRFLPITALLSAFENNLSFRSGLFSFKHIETVGDAIEAIGETIDVAISETIGETTGEATNEAIGETIGEATGERLM</sequence>
<organism evidence="2 3">
    <name type="scientific">Paenibacillus cisolokensis</name>
    <dbReference type="NCBI Taxonomy" id="1658519"/>
    <lineage>
        <taxon>Bacteria</taxon>
        <taxon>Bacillati</taxon>
        <taxon>Bacillota</taxon>
        <taxon>Bacilli</taxon>
        <taxon>Bacillales</taxon>
        <taxon>Paenibacillaceae</taxon>
        <taxon>Paenibacillus</taxon>
    </lineage>
</organism>
<dbReference type="EMBL" id="BOVJ01000066">
    <property type="protein sequence ID" value="GIQ63588.1"/>
    <property type="molecule type" value="Genomic_DNA"/>
</dbReference>